<name>A0A2Z6NPI8_TRISU</name>
<dbReference type="Pfam" id="PF00226">
    <property type="entry name" value="DnaJ"/>
    <property type="match status" value="1"/>
</dbReference>
<evidence type="ECO:0000259" key="1">
    <source>
        <dbReference type="Pfam" id="PF00226"/>
    </source>
</evidence>
<dbReference type="Gene3D" id="1.10.287.110">
    <property type="entry name" value="DnaJ domain"/>
    <property type="match status" value="1"/>
</dbReference>
<dbReference type="CDD" id="cd06257">
    <property type="entry name" value="DnaJ"/>
    <property type="match status" value="1"/>
</dbReference>
<dbReference type="EMBL" id="DF973722">
    <property type="protein sequence ID" value="GAU38560.1"/>
    <property type="molecule type" value="Genomic_DNA"/>
</dbReference>
<dbReference type="AlphaFoldDB" id="A0A2Z6NPI8"/>
<gene>
    <name evidence="2" type="ORF">TSUD_322370</name>
</gene>
<accession>A0A2Z6NPI8</accession>
<protein>
    <recommendedName>
        <fullName evidence="1">J domain-containing protein</fullName>
    </recommendedName>
</protein>
<dbReference type="InterPro" id="IPR001623">
    <property type="entry name" value="DnaJ_domain"/>
</dbReference>
<proteinExistence type="predicted"/>
<evidence type="ECO:0000313" key="2">
    <source>
        <dbReference type="EMBL" id="GAU38560.1"/>
    </source>
</evidence>
<organism evidence="2 3">
    <name type="scientific">Trifolium subterraneum</name>
    <name type="common">Subterranean clover</name>
    <dbReference type="NCBI Taxonomy" id="3900"/>
    <lineage>
        <taxon>Eukaryota</taxon>
        <taxon>Viridiplantae</taxon>
        <taxon>Streptophyta</taxon>
        <taxon>Embryophyta</taxon>
        <taxon>Tracheophyta</taxon>
        <taxon>Spermatophyta</taxon>
        <taxon>Magnoliopsida</taxon>
        <taxon>eudicotyledons</taxon>
        <taxon>Gunneridae</taxon>
        <taxon>Pentapetalae</taxon>
        <taxon>rosids</taxon>
        <taxon>fabids</taxon>
        <taxon>Fabales</taxon>
        <taxon>Fabaceae</taxon>
        <taxon>Papilionoideae</taxon>
        <taxon>50 kb inversion clade</taxon>
        <taxon>NPAAA clade</taxon>
        <taxon>Hologalegina</taxon>
        <taxon>IRL clade</taxon>
        <taxon>Trifolieae</taxon>
        <taxon>Trifolium</taxon>
    </lineage>
</organism>
<dbReference type="InterPro" id="IPR036869">
    <property type="entry name" value="J_dom_sf"/>
</dbReference>
<reference evidence="3" key="1">
    <citation type="journal article" date="2017" name="Front. Plant Sci.">
        <title>Climate Clever Clovers: New Paradigm to Reduce the Environmental Footprint of Ruminants by Breeding Low Methanogenic Forages Utilizing Haplotype Variation.</title>
        <authorList>
            <person name="Kaur P."/>
            <person name="Appels R."/>
            <person name="Bayer P.E."/>
            <person name="Keeble-Gagnere G."/>
            <person name="Wang J."/>
            <person name="Hirakawa H."/>
            <person name="Shirasawa K."/>
            <person name="Vercoe P."/>
            <person name="Stefanova K."/>
            <person name="Durmic Z."/>
            <person name="Nichols P."/>
            <person name="Revell C."/>
            <person name="Isobe S.N."/>
            <person name="Edwards D."/>
            <person name="Erskine W."/>
        </authorList>
    </citation>
    <scope>NUCLEOTIDE SEQUENCE [LARGE SCALE GENOMIC DNA]</scope>
    <source>
        <strain evidence="3">cv. Daliak</strain>
    </source>
</reference>
<dbReference type="SUPFAM" id="SSF46565">
    <property type="entry name" value="Chaperone J-domain"/>
    <property type="match status" value="1"/>
</dbReference>
<feature type="domain" description="J" evidence="1">
    <location>
        <begin position="50"/>
        <end position="76"/>
    </location>
</feature>
<dbReference type="Proteomes" id="UP000242715">
    <property type="component" value="Unassembled WGS sequence"/>
</dbReference>
<evidence type="ECO:0000313" key="3">
    <source>
        <dbReference type="Proteomes" id="UP000242715"/>
    </source>
</evidence>
<keyword evidence="3" id="KW-1185">Reference proteome</keyword>
<sequence>MQSHLLVGPISIASHATTASDSSNYLSAAPRRRRYLLVSASASAINGGGDYYTVLGVARSADAVEIKRAYRLLARKFCGYE</sequence>
<dbReference type="OrthoDB" id="552049at2759"/>